<keyword evidence="2" id="KW-0812">Transmembrane</keyword>
<feature type="compositionally biased region" description="Low complexity" evidence="1">
    <location>
        <begin position="194"/>
        <end position="203"/>
    </location>
</feature>
<feature type="compositionally biased region" description="Polar residues" evidence="1">
    <location>
        <begin position="579"/>
        <end position="590"/>
    </location>
</feature>
<feature type="compositionally biased region" description="Low complexity" evidence="1">
    <location>
        <begin position="662"/>
        <end position="671"/>
    </location>
</feature>
<feature type="compositionally biased region" description="Basic and acidic residues" evidence="1">
    <location>
        <begin position="507"/>
        <end position="531"/>
    </location>
</feature>
<dbReference type="GeneID" id="30210482"/>
<feature type="compositionally biased region" description="Low complexity" evidence="1">
    <location>
        <begin position="539"/>
        <end position="553"/>
    </location>
</feature>
<dbReference type="EMBL" id="CP144545">
    <property type="protein sequence ID" value="WVW84621.1"/>
    <property type="molecule type" value="Genomic_DNA"/>
</dbReference>
<feature type="compositionally biased region" description="Polar residues" evidence="1">
    <location>
        <begin position="606"/>
        <end position="621"/>
    </location>
</feature>
<reference evidence="4" key="1">
    <citation type="submission" date="2013-07" db="EMBL/GenBank/DDBJ databases">
        <title>The Genome Sequence of Cryptococcus bestiolae CBS10118.</title>
        <authorList>
            <consortium name="The Broad Institute Genome Sequencing Platform"/>
            <person name="Cuomo C."/>
            <person name="Litvintseva A."/>
            <person name="Chen Y."/>
            <person name="Heitman J."/>
            <person name="Sun S."/>
            <person name="Springer D."/>
            <person name="Dromer F."/>
            <person name="Young S.K."/>
            <person name="Zeng Q."/>
            <person name="Gargeya S."/>
            <person name="Fitzgerald M."/>
            <person name="Abouelleil A."/>
            <person name="Alvarado L."/>
            <person name="Berlin A.M."/>
            <person name="Chapman S.B."/>
            <person name="Dewar J."/>
            <person name="Goldberg J."/>
            <person name="Griggs A."/>
            <person name="Gujja S."/>
            <person name="Hansen M."/>
            <person name="Howarth C."/>
            <person name="Imamovic A."/>
            <person name="Larimer J."/>
            <person name="McCowan C."/>
            <person name="Murphy C."/>
            <person name="Pearson M."/>
            <person name="Priest M."/>
            <person name="Roberts A."/>
            <person name="Saif S."/>
            <person name="Shea T."/>
            <person name="Sykes S."/>
            <person name="Wortman J."/>
            <person name="Nusbaum C."/>
            <person name="Birren B."/>
        </authorList>
    </citation>
    <scope>NUCLEOTIDE SEQUENCE [LARGE SCALE GENOMIC DNA]</scope>
    <source>
        <strain evidence="4">CBS 10118</strain>
    </source>
</reference>
<feature type="region of interest" description="Disordered" evidence="1">
    <location>
        <begin position="318"/>
        <end position="408"/>
    </location>
</feature>
<feature type="compositionally biased region" description="Polar residues" evidence="1">
    <location>
        <begin position="628"/>
        <end position="646"/>
    </location>
</feature>
<sequence length="671" mass="71985">MQPLSISLSLLFFLTSSSSALPNHLYDRQGTAVPPPTTDNTTDSPSGNNNGNQSGGGGGVALEIIIPIIVILVVAIVCVTLVHFRSKLPSLFRSFSLPTTSTAALQPISTRDSLPRTVTADQLSGTTTPLTGQTSNTTHTTTTAASTSAERRARRARDRERNVRRTESGRSVKTLPVYSKEAGDEELVLVRQRSQSSFSSGSYSDEEGNSAEGPEGDIERGLLPSHRRSSSTRSARTLGNQDEMDIGNAGLSPVGETHESQGEEIELDIRTPSPTTPRPLPSTSSPETPQRSESLVRRESLARRSWGLTPTYLEAMSAPLSYPSPSEEVPPPRNLRTRTSSTFGKLLSRAGFNQQAQPATTQMLETRRDRNRQASSSTSLLLQPTTSRASSSFAFGRSKSPSTSTTPWESTASLLISSPVPNTAVRASFDSTALPRAGLSDDQMKFLSSKEAIGLTGKRIEDVPEYKRRRRSRTRGEGLSVDLGEGGRSGSGSRRGSVSTEGSPEVGEERLPSWEMSENERRNNEAFERRGLSRPPEIGVGVESEGLGLGLEVTANEDVRGSGKEQKGEGEEGEEGESTFPTINENTTIPRTKPLPAPIRVDVNMEMSTNDGPTSSPNTFMTAPRTPLSPSQSDAPIPTMTRTTDGALTATPRLEVEPPTPVVSTPPSGRV</sequence>
<feature type="compositionally biased region" description="Low complexity" evidence="1">
    <location>
        <begin position="134"/>
        <end position="148"/>
    </location>
</feature>
<feature type="chain" id="PRO_5042334751" evidence="3">
    <location>
        <begin position="21"/>
        <end position="671"/>
    </location>
</feature>
<evidence type="ECO:0000256" key="2">
    <source>
        <dbReference type="SAM" id="Phobius"/>
    </source>
</evidence>
<dbReference type="Proteomes" id="UP000092730">
    <property type="component" value="Chromosome 5"/>
</dbReference>
<proteinExistence type="predicted"/>
<evidence type="ECO:0000313" key="5">
    <source>
        <dbReference type="EMBL" id="WVW84621.1"/>
    </source>
</evidence>
<feature type="compositionally biased region" description="Low complexity" evidence="1">
    <location>
        <begin position="375"/>
        <end position="408"/>
    </location>
</feature>
<feature type="region of interest" description="Disordered" evidence="1">
    <location>
        <begin position="191"/>
        <end position="302"/>
    </location>
</feature>
<feature type="region of interest" description="Disordered" evidence="1">
    <location>
        <begin position="462"/>
        <end position="671"/>
    </location>
</feature>
<dbReference type="EMBL" id="KI894022">
    <property type="protein sequence ID" value="OCF24622.1"/>
    <property type="molecule type" value="Genomic_DNA"/>
</dbReference>
<feature type="compositionally biased region" description="Low complexity" evidence="1">
    <location>
        <begin position="38"/>
        <end position="52"/>
    </location>
</feature>
<keyword evidence="2" id="KW-0472">Membrane</keyword>
<keyword evidence="2" id="KW-1133">Transmembrane helix</keyword>
<dbReference type="STRING" id="1296100.A0A1B9G0S4"/>
<feature type="transmembrane region" description="Helical" evidence="2">
    <location>
        <begin position="64"/>
        <end position="84"/>
    </location>
</feature>
<reference evidence="4" key="3">
    <citation type="submission" date="2014-01" db="EMBL/GenBank/DDBJ databases">
        <title>Evolution of pathogenesis and genome organization in the Tremellales.</title>
        <authorList>
            <person name="Cuomo C."/>
            <person name="Litvintseva A."/>
            <person name="Heitman J."/>
            <person name="Chen Y."/>
            <person name="Sun S."/>
            <person name="Springer D."/>
            <person name="Dromer F."/>
            <person name="Young S."/>
            <person name="Zeng Q."/>
            <person name="Chapman S."/>
            <person name="Gujja S."/>
            <person name="Saif S."/>
            <person name="Birren B."/>
        </authorList>
    </citation>
    <scope>NUCLEOTIDE SEQUENCE</scope>
    <source>
        <strain evidence="4">CBS 10118</strain>
    </source>
</reference>
<evidence type="ECO:0000313" key="6">
    <source>
        <dbReference type="Proteomes" id="UP000092730"/>
    </source>
</evidence>
<reference evidence="5" key="4">
    <citation type="submission" date="2024-02" db="EMBL/GenBank/DDBJ databases">
        <title>Comparative genomics of Cryptococcus and Kwoniella reveals pathogenesis evolution and contrasting modes of karyotype evolution via chromosome fusion or intercentromeric recombination.</title>
        <authorList>
            <person name="Coelho M.A."/>
            <person name="David-Palma M."/>
            <person name="Shea T."/>
            <person name="Bowers K."/>
            <person name="McGinley-Smith S."/>
            <person name="Mohammad A.W."/>
            <person name="Gnirke A."/>
            <person name="Yurkov A.M."/>
            <person name="Nowrousian M."/>
            <person name="Sun S."/>
            <person name="Cuomo C.A."/>
            <person name="Heitman J."/>
        </authorList>
    </citation>
    <scope>NUCLEOTIDE SEQUENCE</scope>
    <source>
        <strain evidence="5">CBS 10118</strain>
    </source>
</reference>
<feature type="compositionally biased region" description="Basic and acidic residues" evidence="1">
    <location>
        <begin position="157"/>
        <end position="170"/>
    </location>
</feature>
<organism evidence="4">
    <name type="scientific">Kwoniella bestiolae CBS 10118</name>
    <dbReference type="NCBI Taxonomy" id="1296100"/>
    <lineage>
        <taxon>Eukaryota</taxon>
        <taxon>Fungi</taxon>
        <taxon>Dikarya</taxon>
        <taxon>Basidiomycota</taxon>
        <taxon>Agaricomycotina</taxon>
        <taxon>Tremellomycetes</taxon>
        <taxon>Tremellales</taxon>
        <taxon>Cryptococcaceae</taxon>
        <taxon>Kwoniella</taxon>
    </lineage>
</organism>
<feature type="compositionally biased region" description="Polar residues" evidence="1">
    <location>
        <begin position="119"/>
        <end position="133"/>
    </location>
</feature>
<dbReference type="VEuPathDB" id="FungiDB:I302_06083"/>
<feature type="compositionally biased region" description="Low complexity" evidence="1">
    <location>
        <begin position="491"/>
        <end position="503"/>
    </location>
</feature>
<gene>
    <name evidence="4" type="ORF">I302_06083</name>
    <name evidence="5" type="ORF">I302_106655</name>
</gene>
<evidence type="ECO:0000313" key="4">
    <source>
        <dbReference type="EMBL" id="OCF24622.1"/>
    </source>
</evidence>
<evidence type="ECO:0000256" key="1">
    <source>
        <dbReference type="SAM" id="MobiDB-lite"/>
    </source>
</evidence>
<dbReference type="KEGG" id="kbi:30210482"/>
<name>A0A1B9G0S4_9TREE</name>
<keyword evidence="3" id="KW-0732">Signal</keyword>
<reference evidence="5" key="2">
    <citation type="submission" date="2013-07" db="EMBL/GenBank/DDBJ databases">
        <authorList>
            <consortium name="The Broad Institute Genome Sequencing Platform"/>
            <person name="Cuomo C."/>
            <person name="Litvintseva A."/>
            <person name="Chen Y."/>
            <person name="Heitman J."/>
            <person name="Sun S."/>
            <person name="Springer D."/>
            <person name="Dromer F."/>
            <person name="Young S.K."/>
            <person name="Zeng Q."/>
            <person name="Gargeya S."/>
            <person name="Fitzgerald M."/>
            <person name="Abouelleil A."/>
            <person name="Alvarado L."/>
            <person name="Berlin A.M."/>
            <person name="Chapman S.B."/>
            <person name="Dewar J."/>
            <person name="Goldberg J."/>
            <person name="Griggs A."/>
            <person name="Gujja S."/>
            <person name="Hansen M."/>
            <person name="Howarth C."/>
            <person name="Imamovic A."/>
            <person name="Larimer J."/>
            <person name="McCowan C."/>
            <person name="Murphy C."/>
            <person name="Pearson M."/>
            <person name="Priest M."/>
            <person name="Roberts A."/>
            <person name="Saif S."/>
            <person name="Shea T."/>
            <person name="Sykes S."/>
            <person name="Wortman J."/>
            <person name="Nusbaum C."/>
            <person name="Birren B."/>
        </authorList>
    </citation>
    <scope>NUCLEOTIDE SEQUENCE</scope>
    <source>
        <strain evidence="5">CBS 10118</strain>
    </source>
</reference>
<feature type="region of interest" description="Disordered" evidence="1">
    <location>
        <begin position="25"/>
        <end position="54"/>
    </location>
</feature>
<feature type="signal peptide" evidence="3">
    <location>
        <begin position="1"/>
        <end position="20"/>
    </location>
</feature>
<dbReference type="OrthoDB" id="2804493at2759"/>
<dbReference type="AlphaFoldDB" id="A0A1B9G0S4"/>
<keyword evidence="6" id="KW-1185">Reference proteome</keyword>
<evidence type="ECO:0000256" key="3">
    <source>
        <dbReference type="SAM" id="SignalP"/>
    </source>
</evidence>
<feature type="region of interest" description="Disordered" evidence="1">
    <location>
        <begin position="109"/>
        <end position="178"/>
    </location>
</feature>
<feature type="compositionally biased region" description="Basic and acidic residues" evidence="1">
    <location>
        <begin position="557"/>
        <end position="570"/>
    </location>
</feature>
<protein>
    <submittedName>
        <fullName evidence="4">Uncharacterized protein</fullName>
    </submittedName>
</protein>
<feature type="compositionally biased region" description="Polar residues" evidence="1">
    <location>
        <begin position="351"/>
        <end position="364"/>
    </location>
</feature>
<dbReference type="RefSeq" id="XP_019045692.1">
    <property type="nucleotide sequence ID" value="XM_019192695.1"/>
</dbReference>
<accession>A0A1B9G0S4</accession>